<dbReference type="AlphaFoldDB" id="A0A9W8G9E2"/>
<keyword evidence="1" id="KW-0175">Coiled coil</keyword>
<feature type="coiled-coil region" evidence="1">
    <location>
        <begin position="462"/>
        <end position="489"/>
    </location>
</feature>
<dbReference type="EMBL" id="JANBTX010000340">
    <property type="protein sequence ID" value="KAJ2682963.1"/>
    <property type="molecule type" value="Genomic_DNA"/>
</dbReference>
<dbReference type="OrthoDB" id="9451547at2759"/>
<comment type="caution">
    <text evidence="3">The sequence shown here is derived from an EMBL/GenBank/DDBJ whole genome shotgun (WGS) entry which is preliminary data.</text>
</comment>
<feature type="coiled-coil region" evidence="1">
    <location>
        <begin position="122"/>
        <end position="191"/>
    </location>
</feature>
<organism evidence="3 4">
    <name type="scientific">Coemansia spiralis</name>
    <dbReference type="NCBI Taxonomy" id="417178"/>
    <lineage>
        <taxon>Eukaryota</taxon>
        <taxon>Fungi</taxon>
        <taxon>Fungi incertae sedis</taxon>
        <taxon>Zoopagomycota</taxon>
        <taxon>Kickxellomycotina</taxon>
        <taxon>Kickxellomycetes</taxon>
        <taxon>Kickxellales</taxon>
        <taxon>Kickxellaceae</taxon>
        <taxon>Coemansia</taxon>
    </lineage>
</organism>
<reference evidence="3" key="1">
    <citation type="submission" date="2022-07" db="EMBL/GenBank/DDBJ databases">
        <title>Phylogenomic reconstructions and comparative analyses of Kickxellomycotina fungi.</title>
        <authorList>
            <person name="Reynolds N.K."/>
            <person name="Stajich J.E."/>
            <person name="Barry K."/>
            <person name="Grigoriev I.V."/>
            <person name="Crous P."/>
            <person name="Smith M.E."/>
        </authorList>
    </citation>
    <scope>NUCLEOTIDE SEQUENCE</scope>
    <source>
        <strain evidence="3">CBS 109367</strain>
    </source>
</reference>
<keyword evidence="4" id="KW-1185">Reference proteome</keyword>
<evidence type="ECO:0000313" key="4">
    <source>
        <dbReference type="Proteomes" id="UP001151516"/>
    </source>
</evidence>
<feature type="region of interest" description="Disordered" evidence="2">
    <location>
        <begin position="489"/>
        <end position="536"/>
    </location>
</feature>
<evidence type="ECO:0000256" key="2">
    <source>
        <dbReference type="SAM" id="MobiDB-lite"/>
    </source>
</evidence>
<dbReference type="Proteomes" id="UP001151516">
    <property type="component" value="Unassembled WGS sequence"/>
</dbReference>
<protein>
    <submittedName>
        <fullName evidence="3">Uncharacterized protein</fullName>
    </submittedName>
</protein>
<gene>
    <name evidence="3" type="ORF">IWW39_005757</name>
</gene>
<feature type="region of interest" description="Disordered" evidence="2">
    <location>
        <begin position="621"/>
        <end position="641"/>
    </location>
</feature>
<name>A0A9W8G9E2_9FUNG</name>
<evidence type="ECO:0000313" key="3">
    <source>
        <dbReference type="EMBL" id="KAJ2682963.1"/>
    </source>
</evidence>
<evidence type="ECO:0000256" key="1">
    <source>
        <dbReference type="SAM" id="Coils"/>
    </source>
</evidence>
<sequence length="668" mass="73519">MSPFGSPALRRLDESGLRDRLREAYCLLKEKEKNLFIAATVGQELVDANQQLQSSYDQIQAELTEIRSLDHSDEMLRLHGRRRSMYNQGCDNTGGDQRDEVVDDDREKQWTRVHLVPLRAQLDMALERTDELLAEREDLAAQVYGLKQEQAAALRRAADSAASAGEAQRRVEALEEDKMRLQGELDEQRAFWARRWADHQASSRAPATDDGGGHSAEDAAARIRAEQRADSSLVRLNEALGEMEMLRTQVQRLEDERVNEWEPLRARWLASEEALLELQDTYQTACDSLAAAEARISDLDYAPVGEVALASQKTATSLLGELDQQRHDAVERQQALAREHVSLKRAYSRAVGSQARMKQQVARLTQLAASGASEARMRRLEAALGEAECQRQALLWASMDQPRRLEAGTEVVETEGTALVTALRAKVRLVAADRDQAHRELRTAHMLRANEIQRTRDVEREAADTESKLRRAVADLEALRADHEALKLALRSRRKSSRSPRKPPLGEEPGQPPPRKRTAAGVRANGGLDPKSRGPMSLDFVVNAEEATAQLNGSPDSAKRRRGSGTPNGMRSAMLTASESADVSDIKLAADRGLKSWLGSLGAVHPATNAADVSIAEPNGSSAAVDANPAECPASTSATVDVNPTAAPVDEIYINSRMSQKPIECNTQ</sequence>
<feature type="region of interest" description="Disordered" evidence="2">
    <location>
        <begin position="548"/>
        <end position="571"/>
    </location>
</feature>
<proteinExistence type="predicted"/>
<accession>A0A9W8G9E2</accession>
<feature type="compositionally biased region" description="Basic residues" evidence="2">
    <location>
        <begin position="490"/>
        <end position="501"/>
    </location>
</feature>